<keyword evidence="2" id="KW-1185">Reference proteome</keyword>
<gene>
    <name evidence="1" type="ORF">B0T25DRAFT_8603</name>
</gene>
<dbReference type="Proteomes" id="UP001275084">
    <property type="component" value="Unassembled WGS sequence"/>
</dbReference>
<sequence length="143" mass="16623">MKRARASTKSLLGSSYKDEVIDNPTVPKPAVNISAYTDARWMEGLQFADHSLRNKKRKVSPIAQHCLTLYKATLKAVLEKEYDDEDEKSDLLSSVLPYERDIYTNKFLRRPDDSGALNLVERLAQLRRFELQLRISDRLRSWH</sequence>
<name>A0AAJ0HTE7_9PEZI</name>
<reference evidence="1" key="1">
    <citation type="journal article" date="2023" name="Mol. Phylogenet. Evol.">
        <title>Genome-scale phylogeny and comparative genomics of the fungal order Sordariales.</title>
        <authorList>
            <person name="Hensen N."/>
            <person name="Bonometti L."/>
            <person name="Westerberg I."/>
            <person name="Brannstrom I.O."/>
            <person name="Guillou S."/>
            <person name="Cros-Aarteil S."/>
            <person name="Calhoun S."/>
            <person name="Haridas S."/>
            <person name="Kuo A."/>
            <person name="Mondo S."/>
            <person name="Pangilinan J."/>
            <person name="Riley R."/>
            <person name="LaButti K."/>
            <person name="Andreopoulos B."/>
            <person name="Lipzen A."/>
            <person name="Chen C."/>
            <person name="Yan M."/>
            <person name="Daum C."/>
            <person name="Ng V."/>
            <person name="Clum A."/>
            <person name="Steindorff A."/>
            <person name="Ohm R.A."/>
            <person name="Martin F."/>
            <person name="Silar P."/>
            <person name="Natvig D.O."/>
            <person name="Lalanne C."/>
            <person name="Gautier V."/>
            <person name="Ament-Velasquez S.L."/>
            <person name="Kruys A."/>
            <person name="Hutchinson M.I."/>
            <person name="Powell A.J."/>
            <person name="Barry K."/>
            <person name="Miller A.N."/>
            <person name="Grigoriev I.V."/>
            <person name="Debuchy R."/>
            <person name="Gladieux P."/>
            <person name="Hiltunen Thoren M."/>
            <person name="Johannesson H."/>
        </authorList>
    </citation>
    <scope>NUCLEOTIDE SEQUENCE</scope>
    <source>
        <strain evidence="1">CBS 955.72</strain>
    </source>
</reference>
<evidence type="ECO:0000313" key="1">
    <source>
        <dbReference type="EMBL" id="KAK3362555.1"/>
    </source>
</evidence>
<evidence type="ECO:0000313" key="2">
    <source>
        <dbReference type="Proteomes" id="UP001275084"/>
    </source>
</evidence>
<organism evidence="1 2">
    <name type="scientific">Lasiosphaeria hispida</name>
    <dbReference type="NCBI Taxonomy" id="260671"/>
    <lineage>
        <taxon>Eukaryota</taxon>
        <taxon>Fungi</taxon>
        <taxon>Dikarya</taxon>
        <taxon>Ascomycota</taxon>
        <taxon>Pezizomycotina</taxon>
        <taxon>Sordariomycetes</taxon>
        <taxon>Sordariomycetidae</taxon>
        <taxon>Sordariales</taxon>
        <taxon>Lasiosphaeriaceae</taxon>
        <taxon>Lasiosphaeria</taxon>
    </lineage>
</organism>
<protein>
    <submittedName>
        <fullName evidence="1">Uncharacterized protein</fullName>
    </submittedName>
</protein>
<comment type="caution">
    <text evidence="1">The sequence shown here is derived from an EMBL/GenBank/DDBJ whole genome shotgun (WGS) entry which is preliminary data.</text>
</comment>
<dbReference type="EMBL" id="JAUIQD010000001">
    <property type="protein sequence ID" value="KAK3362555.1"/>
    <property type="molecule type" value="Genomic_DNA"/>
</dbReference>
<dbReference type="AlphaFoldDB" id="A0AAJ0HTE7"/>
<proteinExistence type="predicted"/>
<accession>A0AAJ0HTE7</accession>
<reference evidence="1" key="2">
    <citation type="submission" date="2023-06" db="EMBL/GenBank/DDBJ databases">
        <authorList>
            <consortium name="Lawrence Berkeley National Laboratory"/>
            <person name="Haridas S."/>
            <person name="Hensen N."/>
            <person name="Bonometti L."/>
            <person name="Westerberg I."/>
            <person name="Brannstrom I.O."/>
            <person name="Guillou S."/>
            <person name="Cros-Aarteil S."/>
            <person name="Calhoun S."/>
            <person name="Kuo A."/>
            <person name="Mondo S."/>
            <person name="Pangilinan J."/>
            <person name="Riley R."/>
            <person name="Labutti K."/>
            <person name="Andreopoulos B."/>
            <person name="Lipzen A."/>
            <person name="Chen C."/>
            <person name="Yanf M."/>
            <person name="Daum C."/>
            <person name="Ng V."/>
            <person name="Clum A."/>
            <person name="Steindorff A."/>
            <person name="Ohm R."/>
            <person name="Martin F."/>
            <person name="Silar P."/>
            <person name="Natvig D."/>
            <person name="Lalanne C."/>
            <person name="Gautier V."/>
            <person name="Ament-Velasquez S.L."/>
            <person name="Kruys A."/>
            <person name="Hutchinson M.I."/>
            <person name="Powell A.J."/>
            <person name="Barry K."/>
            <person name="Miller A.N."/>
            <person name="Grigoriev I.V."/>
            <person name="Debuchy R."/>
            <person name="Gladieux P."/>
            <person name="Thoren M.H."/>
            <person name="Johannesson H."/>
        </authorList>
    </citation>
    <scope>NUCLEOTIDE SEQUENCE</scope>
    <source>
        <strain evidence="1">CBS 955.72</strain>
    </source>
</reference>